<dbReference type="Gene3D" id="3.30.70.1180">
    <property type="entry name" value="Vacuolar atp synthase subunit c, domain 1"/>
    <property type="match status" value="1"/>
</dbReference>
<comment type="function">
    <text evidence="5">Subunit of the V1 complex of vacuolar(H+)-ATPase (V-ATPase), a multisubunit enzyme composed of a peripheral complex (V1) that hydrolyzes ATP and a membrane integral complex (V0) that translocates protons. V-ATPase is responsible for acidifying and maintaining the pH of intracellular compartments. Subunit C is necessary for the assembly of the catalytic sector of the enzyme and is likely to have a specific function in its catalytic activity. Reversibly leaves the enzyme after glucose depletion, causing the catalytic subcomplex V1 to detach from the V0 section.</text>
</comment>
<dbReference type="PANTHER" id="PTHR10137:SF0">
    <property type="entry name" value="V-TYPE PROTON ATPASE SUBUNIT C"/>
    <property type="match status" value="1"/>
</dbReference>
<reference evidence="7" key="1">
    <citation type="journal article" date="2021" name="Open Biol.">
        <title>Shared evolutionary footprints suggest mitochondrial oxidative damage underlies multiple complex I losses in fungi.</title>
        <authorList>
            <person name="Schikora-Tamarit M.A."/>
            <person name="Marcet-Houben M."/>
            <person name="Nosek J."/>
            <person name="Gabaldon T."/>
        </authorList>
    </citation>
    <scope>NUCLEOTIDE SEQUENCE</scope>
    <source>
        <strain evidence="7">NCAIM Y.01608</strain>
    </source>
</reference>
<organism evidence="7 8">
    <name type="scientific">Ogataea polymorpha</name>
    <dbReference type="NCBI Taxonomy" id="460523"/>
    <lineage>
        <taxon>Eukaryota</taxon>
        <taxon>Fungi</taxon>
        <taxon>Dikarya</taxon>
        <taxon>Ascomycota</taxon>
        <taxon>Saccharomycotina</taxon>
        <taxon>Pichiomycetes</taxon>
        <taxon>Pichiales</taxon>
        <taxon>Pichiaceae</taxon>
        <taxon>Ogataea</taxon>
    </lineage>
</organism>
<proteinExistence type="inferred from homology"/>
<dbReference type="AlphaFoldDB" id="A0A1B7SF57"/>
<reference evidence="7" key="2">
    <citation type="submission" date="2021-01" db="EMBL/GenBank/DDBJ databases">
        <authorList>
            <person name="Schikora-Tamarit M.A."/>
        </authorList>
    </citation>
    <scope>NUCLEOTIDE SEQUENCE</scope>
    <source>
        <strain evidence="7">NCAIM Y.01608</strain>
    </source>
</reference>
<evidence type="ECO:0000313" key="7">
    <source>
        <dbReference type="EMBL" id="KAH3665040.1"/>
    </source>
</evidence>
<name>A0A1B7SF57_9ASCO</name>
<keyword evidence="2 6" id="KW-0813">Transport</keyword>
<dbReference type="CDD" id="cd14785">
    <property type="entry name" value="V-ATPase_C"/>
    <property type="match status" value="1"/>
</dbReference>
<protein>
    <recommendedName>
        <fullName evidence="6">V-type proton ATPase subunit C</fullName>
    </recommendedName>
</protein>
<evidence type="ECO:0000313" key="8">
    <source>
        <dbReference type="Proteomes" id="UP000788993"/>
    </source>
</evidence>
<evidence type="ECO:0000256" key="3">
    <source>
        <dbReference type="ARBA" id="ARBA00022781"/>
    </source>
</evidence>
<comment type="subunit">
    <text evidence="6">V-ATPase is a heteromultimeric enzyme composed of a peripheral catalytic V1 complex (components A to H) attached to an integral membrane V0 proton pore complex.</text>
</comment>
<dbReference type="Proteomes" id="UP000788993">
    <property type="component" value="Unassembled WGS sequence"/>
</dbReference>
<dbReference type="Pfam" id="PF03223">
    <property type="entry name" value="V-ATPase_C"/>
    <property type="match status" value="1"/>
</dbReference>
<comment type="similarity">
    <text evidence="1 6">Belongs to the V-ATPase C subunit family.</text>
</comment>
<evidence type="ECO:0000256" key="4">
    <source>
        <dbReference type="ARBA" id="ARBA00023065"/>
    </source>
</evidence>
<dbReference type="InterPro" id="IPR004907">
    <property type="entry name" value="ATPase_V1-cplx_csu"/>
</dbReference>
<keyword evidence="4 6" id="KW-0406">Ion transport</keyword>
<dbReference type="RefSeq" id="XP_018210033.1">
    <property type="nucleotide sequence ID" value="XM_018357648.1"/>
</dbReference>
<evidence type="ECO:0000256" key="5">
    <source>
        <dbReference type="ARBA" id="ARBA00053565"/>
    </source>
</evidence>
<comment type="function">
    <text evidence="6">Subunit of the V1 complex of vacuolar(H+)-ATPase (V-ATPase), a multisubunit enzyme composed of a peripheral complex (V1) that hydrolyzes ATP and a membrane integral complex (V0) that translocates protons. V-ATPase is responsible for acidifying and maintaining the pH of intracellular compartments and in some cell types, is targeted to the plasma membrane, where it is responsible for acidifying the extracellular environment. Subunit C is necessary for the assembly of the catalytic sector of the enzyme and is likely to have a specific function in its catalytic activity.</text>
</comment>
<evidence type="ECO:0000256" key="6">
    <source>
        <dbReference type="RuleBase" id="RU364010"/>
    </source>
</evidence>
<dbReference type="Gene3D" id="1.20.1460.10">
    <property type="entry name" value="subunit c (vma5p) of the yeast v-atpase, domain 2"/>
    <property type="match status" value="1"/>
</dbReference>
<evidence type="ECO:0000256" key="1">
    <source>
        <dbReference type="ARBA" id="ARBA00006138"/>
    </source>
</evidence>
<dbReference type="GO" id="GO:0046961">
    <property type="term" value="F:proton-transporting ATPase activity, rotational mechanism"/>
    <property type="evidence" value="ECO:0007669"/>
    <property type="project" value="InterPro"/>
</dbReference>
<accession>A0A1B7SF57</accession>
<dbReference type="GO" id="GO:0000221">
    <property type="term" value="C:vacuolar proton-transporting V-type ATPase, V1 domain"/>
    <property type="evidence" value="ECO:0007669"/>
    <property type="project" value="EnsemblFungi"/>
</dbReference>
<dbReference type="Gene3D" id="3.30.70.100">
    <property type="match status" value="1"/>
</dbReference>
<evidence type="ECO:0000256" key="2">
    <source>
        <dbReference type="ARBA" id="ARBA00022448"/>
    </source>
</evidence>
<dbReference type="FunFam" id="3.30.70.100:FF:000002">
    <property type="entry name" value="V-type proton ATPase subunit C"/>
    <property type="match status" value="1"/>
</dbReference>
<gene>
    <name evidence="7" type="ORF">OGATHE_003855</name>
</gene>
<sequence length="384" mass="43909">MDANYLLISLPKSTSTDKNTLKDWLQTHINGGSVELFEYQLPGFKVGTLDSLVLQSEELGRIDQQLYGSIGKVQDIMASIHGEGDAKFVAKQKIDGKYVDQYLESFRWNTSRYRLDKPIEELINLISSEALNVDNDLRSSYANYNQAKSNLVAAQRKQTGDLSVKSLHDIVRAEHFVLDSEHLQTVLLAVPKSLNDEFLNQYETLVEFVVPRSAQQIAQDSEYYLYSVTLFKKYVPAFLAKARDAKWIPRDFDYSEEVMAKMRNEYQEASKEEHTLKNDLLRLSKSAYSEIVSSWTHIKVLRTFVESVLRYGLPPDFYSFLLRLPAKAISKSKRELIQRFGYLGGNAFAKDKKGNIVSDAGLHEYASLVDQDYEPFVLYEISLS</sequence>
<keyword evidence="8" id="KW-1185">Reference proteome</keyword>
<dbReference type="SUPFAM" id="SSF118203">
    <property type="entry name" value="Vacuolar ATP synthase subunit C"/>
    <property type="match status" value="1"/>
</dbReference>
<dbReference type="PANTHER" id="PTHR10137">
    <property type="entry name" value="V-TYPE PROTON ATPASE SUBUNIT C"/>
    <property type="match status" value="1"/>
</dbReference>
<dbReference type="OrthoDB" id="6605928at2759"/>
<dbReference type="InterPro" id="IPR036132">
    <property type="entry name" value="Vac_ATP_synth_c_sf"/>
</dbReference>
<dbReference type="EMBL" id="JAEUBD010001178">
    <property type="protein sequence ID" value="KAH3665040.1"/>
    <property type="molecule type" value="Genomic_DNA"/>
</dbReference>
<comment type="caution">
    <text evidence="7">The sequence shown here is derived from an EMBL/GenBank/DDBJ whole genome shotgun (WGS) entry which is preliminary data.</text>
</comment>
<keyword evidence="3 6" id="KW-0375">Hydrogen ion transport</keyword>